<keyword evidence="1" id="KW-0732">Signal</keyword>
<dbReference type="Gene3D" id="3.10.450.400">
    <property type="entry name" value="Uncharacterised protein PF15513, DUF4651"/>
    <property type="match status" value="1"/>
</dbReference>
<dbReference type="Pfam" id="PF15513">
    <property type="entry name" value="DUF4651"/>
    <property type="match status" value="1"/>
</dbReference>
<protein>
    <submittedName>
        <fullName evidence="2">DUF4651 domain-containing protein</fullName>
    </submittedName>
</protein>
<gene>
    <name evidence="2" type="ORF">EII38_08995</name>
</gene>
<evidence type="ECO:0000256" key="1">
    <source>
        <dbReference type="SAM" id="SignalP"/>
    </source>
</evidence>
<reference evidence="2 3" key="1">
    <citation type="submission" date="2018-11" db="EMBL/GenBank/DDBJ databases">
        <title>Genomes From Bacteria Associated with the Canine Oral Cavity: a Test Case for Automated Genome-Based Taxonomic Assignment.</title>
        <authorList>
            <person name="Coil D.A."/>
            <person name="Jospin G."/>
            <person name="Darling A.E."/>
            <person name="Wallis C."/>
            <person name="Davis I.J."/>
            <person name="Harris S."/>
            <person name="Eisen J.A."/>
            <person name="Holcombe L.J."/>
            <person name="O'Flynn C."/>
        </authorList>
    </citation>
    <scope>NUCLEOTIDE SEQUENCE [LARGE SCALE GENOMIC DNA]</scope>
    <source>
        <strain evidence="2 3">OH4621_COT-116</strain>
    </source>
</reference>
<keyword evidence="3" id="KW-1185">Reference proteome</keyword>
<sequence>MNKKHKALLAGLLGAGVLAASAKFYRDVQIERQKAAALKQVRAYFAEFGSIATVFVDEHQSDKNCLIGGVVMEAGPVYLFVNQAGQISYEEEER</sequence>
<dbReference type="EMBL" id="RQZA01000011">
    <property type="protein sequence ID" value="RRD29846.1"/>
    <property type="molecule type" value="Genomic_DNA"/>
</dbReference>
<dbReference type="Proteomes" id="UP000281771">
    <property type="component" value="Unassembled WGS sequence"/>
</dbReference>
<proteinExistence type="predicted"/>
<dbReference type="RefSeq" id="WP_124777815.1">
    <property type="nucleotide sequence ID" value="NZ_RQZA01000011.1"/>
</dbReference>
<dbReference type="InterPro" id="IPR028105">
    <property type="entry name" value="DUF4651"/>
</dbReference>
<feature type="chain" id="PRO_5038377631" evidence="1">
    <location>
        <begin position="23"/>
        <end position="94"/>
    </location>
</feature>
<comment type="caution">
    <text evidence="2">The sequence shown here is derived from an EMBL/GenBank/DDBJ whole genome shotgun (WGS) entry which is preliminary data.</text>
</comment>
<feature type="signal peptide" evidence="1">
    <location>
        <begin position="1"/>
        <end position="22"/>
    </location>
</feature>
<organism evidence="2 3">
    <name type="scientific">Streptococcus minor</name>
    <dbReference type="NCBI Taxonomy" id="229549"/>
    <lineage>
        <taxon>Bacteria</taxon>
        <taxon>Bacillati</taxon>
        <taxon>Bacillota</taxon>
        <taxon>Bacilli</taxon>
        <taxon>Lactobacillales</taxon>
        <taxon>Streptococcaceae</taxon>
        <taxon>Streptococcus</taxon>
    </lineage>
</organism>
<name>A0A3P1V865_9STRE</name>
<dbReference type="AlphaFoldDB" id="A0A3P1V865"/>
<accession>A0A3P1V865</accession>
<dbReference type="STRING" id="1123309.GCA_000377005_00444"/>
<evidence type="ECO:0000313" key="2">
    <source>
        <dbReference type="EMBL" id="RRD29846.1"/>
    </source>
</evidence>
<evidence type="ECO:0000313" key="3">
    <source>
        <dbReference type="Proteomes" id="UP000281771"/>
    </source>
</evidence>